<protein>
    <submittedName>
        <fullName evidence="1">Uncharacterized protein</fullName>
    </submittedName>
</protein>
<evidence type="ECO:0000313" key="2">
    <source>
        <dbReference type="Proteomes" id="UP001175211"/>
    </source>
</evidence>
<dbReference type="AlphaFoldDB" id="A0AA39J626"/>
<name>A0AA39J626_ARMTA</name>
<evidence type="ECO:0000313" key="1">
    <source>
        <dbReference type="EMBL" id="KAK0435444.1"/>
    </source>
</evidence>
<dbReference type="GeneID" id="85365262"/>
<reference evidence="1" key="1">
    <citation type="submission" date="2023-06" db="EMBL/GenBank/DDBJ databases">
        <authorList>
            <consortium name="Lawrence Berkeley National Laboratory"/>
            <person name="Ahrendt S."/>
            <person name="Sahu N."/>
            <person name="Indic B."/>
            <person name="Wong-Bajracharya J."/>
            <person name="Merenyi Z."/>
            <person name="Ke H.-M."/>
            <person name="Monk M."/>
            <person name="Kocsube S."/>
            <person name="Drula E."/>
            <person name="Lipzen A."/>
            <person name="Balint B."/>
            <person name="Henrissat B."/>
            <person name="Andreopoulos B."/>
            <person name="Martin F.M."/>
            <person name="Harder C.B."/>
            <person name="Rigling D."/>
            <person name="Ford K.L."/>
            <person name="Foster G.D."/>
            <person name="Pangilinan J."/>
            <person name="Papanicolaou A."/>
            <person name="Barry K."/>
            <person name="LaButti K."/>
            <person name="Viragh M."/>
            <person name="Koriabine M."/>
            <person name="Yan M."/>
            <person name="Riley R."/>
            <person name="Champramary S."/>
            <person name="Plett K.L."/>
            <person name="Tsai I.J."/>
            <person name="Slot J."/>
            <person name="Sipos G."/>
            <person name="Plett J."/>
            <person name="Nagy L.G."/>
            <person name="Grigoriev I.V."/>
        </authorList>
    </citation>
    <scope>NUCLEOTIDE SEQUENCE</scope>
    <source>
        <strain evidence="1">CCBAS 213</strain>
    </source>
</reference>
<gene>
    <name evidence="1" type="ORF">EV420DRAFT_321034</name>
</gene>
<dbReference type="Proteomes" id="UP001175211">
    <property type="component" value="Unassembled WGS sequence"/>
</dbReference>
<organism evidence="1 2">
    <name type="scientific">Armillaria tabescens</name>
    <name type="common">Ringless honey mushroom</name>
    <name type="synonym">Agaricus tabescens</name>
    <dbReference type="NCBI Taxonomy" id="1929756"/>
    <lineage>
        <taxon>Eukaryota</taxon>
        <taxon>Fungi</taxon>
        <taxon>Dikarya</taxon>
        <taxon>Basidiomycota</taxon>
        <taxon>Agaricomycotina</taxon>
        <taxon>Agaricomycetes</taxon>
        <taxon>Agaricomycetidae</taxon>
        <taxon>Agaricales</taxon>
        <taxon>Marasmiineae</taxon>
        <taxon>Physalacriaceae</taxon>
        <taxon>Desarmillaria</taxon>
    </lineage>
</organism>
<dbReference type="EMBL" id="JAUEPS010000150">
    <property type="protein sequence ID" value="KAK0435444.1"/>
    <property type="molecule type" value="Genomic_DNA"/>
</dbReference>
<accession>A0AA39J626</accession>
<comment type="caution">
    <text evidence="1">The sequence shown here is derived from an EMBL/GenBank/DDBJ whole genome shotgun (WGS) entry which is preliminary data.</text>
</comment>
<keyword evidence="2" id="KW-1185">Reference proteome</keyword>
<dbReference type="RefSeq" id="XP_060321973.1">
    <property type="nucleotide sequence ID" value="XM_060481714.1"/>
</dbReference>
<proteinExistence type="predicted"/>
<sequence>MSSMTDLPLRAGCTVAPDTIHHCQCPSFIPPALPMLDQTICSVCGHGVHAHRDYVSMFVHHCPAMNCVAYFPKTARIQACTCSASLIEHIPVVNAHRSSTPLPYGTGVSIHDSNLPSNVNTLNGDTTNHPFTPIPPSTNANPSYPYGNALIFTPTPQPVIQMDITQIDAYSHSEAGGSYGAQYQDNLSVNVQGSSESARFI</sequence>